<dbReference type="GO" id="GO:0000162">
    <property type="term" value="P:L-tryptophan biosynthetic process"/>
    <property type="evidence" value="ECO:0007669"/>
    <property type="project" value="TreeGrafter"/>
</dbReference>
<name>A0A1F7GT07_9BACT</name>
<dbReference type="Gene3D" id="3.60.120.10">
    <property type="entry name" value="Anthranilate synthase"/>
    <property type="match status" value="1"/>
</dbReference>
<protein>
    <submittedName>
        <fullName evidence="3">Anthranilate synthase component I</fullName>
    </submittedName>
</protein>
<dbReference type="Pfam" id="PF04715">
    <property type="entry name" value="Anth_synt_I_N"/>
    <property type="match status" value="1"/>
</dbReference>
<gene>
    <name evidence="3" type="ORF">A2866_04255</name>
</gene>
<dbReference type="Pfam" id="PF00425">
    <property type="entry name" value="Chorismate_bind"/>
    <property type="match status" value="1"/>
</dbReference>
<organism evidence="3 4">
    <name type="scientific">Candidatus Roizmanbacteria bacterium RIFCSPHIGHO2_01_FULL_39_8</name>
    <dbReference type="NCBI Taxonomy" id="1802033"/>
    <lineage>
        <taxon>Bacteria</taxon>
        <taxon>Candidatus Roizmaniibacteriota</taxon>
    </lineage>
</organism>
<dbReference type="InterPro" id="IPR005801">
    <property type="entry name" value="ADC_synthase"/>
</dbReference>
<evidence type="ECO:0000313" key="3">
    <source>
        <dbReference type="EMBL" id="OGK22138.1"/>
    </source>
</evidence>
<dbReference type="PANTHER" id="PTHR11236:SF9">
    <property type="entry name" value="ANTHRANILATE SYNTHASE COMPONENT 1"/>
    <property type="match status" value="1"/>
</dbReference>
<dbReference type="PRINTS" id="PR00095">
    <property type="entry name" value="ANTSNTHASEI"/>
</dbReference>
<dbReference type="EMBL" id="MFZI01000006">
    <property type="protein sequence ID" value="OGK22138.1"/>
    <property type="molecule type" value="Genomic_DNA"/>
</dbReference>
<dbReference type="InterPro" id="IPR019999">
    <property type="entry name" value="Anth_synth_I-like"/>
</dbReference>
<dbReference type="Proteomes" id="UP000177026">
    <property type="component" value="Unassembled WGS sequence"/>
</dbReference>
<dbReference type="PANTHER" id="PTHR11236">
    <property type="entry name" value="AMINOBENZOATE/ANTHRANILATE SYNTHASE"/>
    <property type="match status" value="1"/>
</dbReference>
<evidence type="ECO:0000259" key="1">
    <source>
        <dbReference type="Pfam" id="PF00425"/>
    </source>
</evidence>
<dbReference type="SUPFAM" id="SSF56322">
    <property type="entry name" value="ADC synthase"/>
    <property type="match status" value="1"/>
</dbReference>
<feature type="domain" description="Anthranilate synthase component I N-terminal" evidence="2">
    <location>
        <begin position="20"/>
        <end position="149"/>
    </location>
</feature>
<dbReference type="AlphaFoldDB" id="A0A1F7GT07"/>
<dbReference type="InterPro" id="IPR006805">
    <property type="entry name" value="Anth_synth_I_N"/>
</dbReference>
<sequence>MDKLHNVTNNKPTYIKFAEDVDFYELFQKVEQEFETCFLLESLGKYSDLSRYSIVGFDPLHLLSAKGNALYIDGKRKATKNAYLSLRNIVPQHTMSRDYAGGLIGYMSYEALNYIEPSLSVQIHPLFDQFRFGIYTDGLILDKRTNEIFYFYYDKDRLNEVKKMLKTSLKKKQLSATFQGYGLSKREHKKAVKQVKEQIITGNTFQCQVGFKSEFYLKGDTIDFYTRLRHINPSPFMYYLKFGNKKIIGASPELLFRLKAGEMETYPLAGTVARGKTVGEDRMLSRKLLHDSKEIAEHNMLVDLHRNDLGRVAEFGSVQVKSLMDVKTFSHVQHISSEITGRLRQGEDMFSGLASNFPAGTLTGAPKIESVKIIDRMEKDARGPYGGAVGHFGFNGDCTFAISIRSLYVSGNYAFSQTSGGIVYDSKPEDEYQEIMRKSQAIKEVLGV</sequence>
<evidence type="ECO:0000259" key="2">
    <source>
        <dbReference type="Pfam" id="PF04715"/>
    </source>
</evidence>
<accession>A0A1F7GT07</accession>
<dbReference type="InterPro" id="IPR015890">
    <property type="entry name" value="Chorismate_C"/>
</dbReference>
<evidence type="ECO:0000313" key="4">
    <source>
        <dbReference type="Proteomes" id="UP000177026"/>
    </source>
</evidence>
<comment type="caution">
    <text evidence="3">The sequence shown here is derived from an EMBL/GenBank/DDBJ whole genome shotgun (WGS) entry which is preliminary data.</text>
</comment>
<proteinExistence type="predicted"/>
<feature type="domain" description="Chorismate-utilising enzyme C-terminal" evidence="1">
    <location>
        <begin position="185"/>
        <end position="438"/>
    </location>
</feature>
<reference evidence="3 4" key="1">
    <citation type="journal article" date="2016" name="Nat. Commun.">
        <title>Thousands of microbial genomes shed light on interconnected biogeochemical processes in an aquifer system.</title>
        <authorList>
            <person name="Anantharaman K."/>
            <person name="Brown C.T."/>
            <person name="Hug L.A."/>
            <person name="Sharon I."/>
            <person name="Castelle C.J."/>
            <person name="Probst A.J."/>
            <person name="Thomas B.C."/>
            <person name="Singh A."/>
            <person name="Wilkins M.J."/>
            <person name="Karaoz U."/>
            <person name="Brodie E.L."/>
            <person name="Williams K.H."/>
            <person name="Hubbard S.S."/>
            <person name="Banfield J.F."/>
        </authorList>
    </citation>
    <scope>NUCLEOTIDE SEQUENCE [LARGE SCALE GENOMIC DNA]</scope>
</reference>